<evidence type="ECO:0000256" key="4">
    <source>
        <dbReference type="ARBA" id="ARBA00023159"/>
    </source>
</evidence>
<dbReference type="Pfam" id="PF08279">
    <property type="entry name" value="HTH_11"/>
    <property type="match status" value="1"/>
</dbReference>
<evidence type="ECO:0000256" key="2">
    <source>
        <dbReference type="ARBA" id="ARBA00022737"/>
    </source>
</evidence>
<keyword evidence="9" id="KW-0762">Sugar transport</keyword>
<dbReference type="SUPFAM" id="SSF63520">
    <property type="entry name" value="PTS-regulatory domain, PRD"/>
    <property type="match status" value="2"/>
</dbReference>
<dbReference type="CDD" id="cd00211">
    <property type="entry name" value="PTS_IIA_fru"/>
    <property type="match status" value="1"/>
</dbReference>
<dbReference type="Gene3D" id="1.10.10.10">
    <property type="entry name" value="Winged helix-like DNA-binding domain superfamily/Winged helix DNA-binding domain"/>
    <property type="match status" value="1"/>
</dbReference>
<dbReference type="InterPro" id="IPR002178">
    <property type="entry name" value="PTS_EIIA_type-2_dom"/>
</dbReference>
<feature type="domain" description="PTS EIIA type-2" evidence="6">
    <location>
        <begin position="496"/>
        <end position="636"/>
    </location>
</feature>
<dbReference type="PROSITE" id="PS51094">
    <property type="entry name" value="PTS_EIIA_TYPE_2"/>
    <property type="match status" value="1"/>
</dbReference>
<dbReference type="GO" id="GO:0006355">
    <property type="term" value="P:regulation of DNA-templated transcription"/>
    <property type="evidence" value="ECO:0007669"/>
    <property type="project" value="InterPro"/>
</dbReference>
<dbReference type="SUPFAM" id="SSF52794">
    <property type="entry name" value="PTS system IIB component-like"/>
    <property type="match status" value="1"/>
</dbReference>
<dbReference type="Pfam" id="PF05043">
    <property type="entry name" value="Mga"/>
    <property type="match status" value="1"/>
</dbReference>
<dbReference type="RefSeq" id="WP_115771512.1">
    <property type="nucleotide sequence ID" value="NZ_PIOC01000003.1"/>
</dbReference>
<dbReference type="Gene3D" id="3.40.930.10">
    <property type="entry name" value="Mannitol-specific EII, Chain A"/>
    <property type="match status" value="1"/>
</dbReference>
<gene>
    <name evidence="9" type="ORF">CWR48_02720</name>
</gene>
<dbReference type="GO" id="GO:0008982">
    <property type="term" value="F:protein-N(PI)-phosphohistidine-sugar phosphotransferase activity"/>
    <property type="evidence" value="ECO:0007669"/>
    <property type="project" value="InterPro"/>
</dbReference>
<dbReference type="Gene3D" id="1.10.1790.10">
    <property type="entry name" value="PRD domain"/>
    <property type="match status" value="2"/>
</dbReference>
<keyword evidence="1" id="KW-0808">Transferase</keyword>
<comment type="caution">
    <text evidence="9">The sequence shown here is derived from an EMBL/GenBank/DDBJ whole genome shotgun (WGS) entry which is preliminary data.</text>
</comment>
<dbReference type="Pfam" id="PF00874">
    <property type="entry name" value="PRD"/>
    <property type="match status" value="2"/>
</dbReference>
<dbReference type="InterPro" id="IPR036634">
    <property type="entry name" value="PRD_sf"/>
</dbReference>
<evidence type="ECO:0000259" key="6">
    <source>
        <dbReference type="PROSITE" id="PS51094"/>
    </source>
</evidence>
<dbReference type="InterPro" id="IPR036095">
    <property type="entry name" value="PTS_EIIB-like_sf"/>
</dbReference>
<evidence type="ECO:0000313" key="9">
    <source>
        <dbReference type="EMBL" id="RDW21341.1"/>
    </source>
</evidence>
<organism evidence="9 10">
    <name type="scientific">Oceanobacillus arenosus</name>
    <dbReference type="NCBI Taxonomy" id="1229153"/>
    <lineage>
        <taxon>Bacteria</taxon>
        <taxon>Bacillati</taxon>
        <taxon>Bacillota</taxon>
        <taxon>Bacilli</taxon>
        <taxon>Bacillales</taxon>
        <taxon>Bacillaceae</taxon>
        <taxon>Oceanobacillus</taxon>
    </lineage>
</organism>
<dbReference type="InterPro" id="IPR013011">
    <property type="entry name" value="PTS_EIIB_2"/>
</dbReference>
<dbReference type="PROSITE" id="PS51372">
    <property type="entry name" value="PRD_2"/>
    <property type="match status" value="2"/>
</dbReference>
<dbReference type="PROSITE" id="PS51099">
    <property type="entry name" value="PTS_EIIB_TYPE_2"/>
    <property type="match status" value="1"/>
</dbReference>
<feature type="domain" description="PTS EIIB type-2" evidence="7">
    <location>
        <begin position="404"/>
        <end position="495"/>
    </location>
</feature>
<dbReference type="InterPro" id="IPR050661">
    <property type="entry name" value="BglG_antiterminators"/>
</dbReference>
<evidence type="ECO:0000256" key="1">
    <source>
        <dbReference type="ARBA" id="ARBA00022679"/>
    </source>
</evidence>
<keyword evidence="9" id="KW-0813">Transport</keyword>
<accession>A0A3D8Q193</accession>
<dbReference type="InterPro" id="IPR016152">
    <property type="entry name" value="PTrfase/Anion_transptr"/>
</dbReference>
<dbReference type="SUPFAM" id="SSF55804">
    <property type="entry name" value="Phoshotransferase/anion transport protein"/>
    <property type="match status" value="1"/>
</dbReference>
<keyword evidence="4" id="KW-0010">Activator</keyword>
<dbReference type="InterPro" id="IPR036388">
    <property type="entry name" value="WH-like_DNA-bd_sf"/>
</dbReference>
<protein>
    <submittedName>
        <fullName evidence="9">PTS sugar transporter</fullName>
    </submittedName>
</protein>
<feature type="domain" description="PRD" evidence="8">
    <location>
        <begin position="294"/>
        <end position="401"/>
    </location>
</feature>
<proteinExistence type="predicted"/>
<evidence type="ECO:0000313" key="10">
    <source>
        <dbReference type="Proteomes" id="UP000257143"/>
    </source>
</evidence>
<dbReference type="AlphaFoldDB" id="A0A3D8Q193"/>
<dbReference type="InterPro" id="IPR036390">
    <property type="entry name" value="WH_DNA-bd_sf"/>
</dbReference>
<dbReference type="InterPro" id="IPR011608">
    <property type="entry name" value="PRD"/>
</dbReference>
<evidence type="ECO:0000256" key="5">
    <source>
        <dbReference type="ARBA" id="ARBA00023163"/>
    </source>
</evidence>
<evidence type="ECO:0000256" key="3">
    <source>
        <dbReference type="ARBA" id="ARBA00023015"/>
    </source>
</evidence>
<sequence length="639" mass="73661">MITLTNRQKEIIIRLIKSSEPVTAEWISRDLSVSDRTIRNEINKMKNECNSFGIEINSIRGKGYQLKVINELLFQEKSPLLFKQDDLLSDHFESQDNRVRYILQRLLLVGNFIKMEKLQEELFVSSTTLKNDLKLVYKKLKQFNLSYVSRPHYGKKVEGDEYNKRLCLSNSALDNNNGFSKVEDFFHFLDANLFRKIKETIIDTVNNYDFTLSDFTLGNLTTHITIACKRIEEGYFVEPLNISMTANDIIAKNVADNIIQKVEDITGLKFPASESEYILAHLLGTKLLYTLDGISSATISIIVDKIIEKLKEVYDWDFHYDLEFIQGLSTHLGPVMNRLKYGMNIHNPLLNEIKTKYPFAFEGAIIASKCIEDYLNKKIGEHEISYIATYIGAALERMEDISKKKVLIVCATGMGSAKLLYYQLQKLFKDKMEIIDTISHYKLSRYSLDGIDFVISTVSVSMDLNIPVITTNLLLEDNDIERIKYQFSTFKDTLFTLIDPARVFIHQKLKDRESVIQFLCDELGKQKLVSEDYAELVLKREELSSTYYGNFIAIPHPIIPQTNKTFWTICTLKEPIPWNNQNMVQFVCLLNIDKDTDEDLKIMYEQLVALVKSNSTVQQLVKSDSVAEVIELLTEPIEP</sequence>
<dbReference type="EMBL" id="PIOC01000003">
    <property type="protein sequence ID" value="RDW21341.1"/>
    <property type="molecule type" value="Genomic_DNA"/>
</dbReference>
<evidence type="ECO:0000259" key="8">
    <source>
        <dbReference type="PROSITE" id="PS51372"/>
    </source>
</evidence>
<evidence type="ECO:0000259" key="7">
    <source>
        <dbReference type="PROSITE" id="PS51099"/>
    </source>
</evidence>
<keyword evidence="5" id="KW-0804">Transcription</keyword>
<keyword evidence="2" id="KW-0677">Repeat</keyword>
<dbReference type="OrthoDB" id="3710983at2"/>
<dbReference type="InterPro" id="IPR013196">
    <property type="entry name" value="HTH_11"/>
</dbReference>
<keyword evidence="10" id="KW-1185">Reference proteome</keyword>
<dbReference type="CDD" id="cd05568">
    <property type="entry name" value="PTS_IIB_bgl_like"/>
    <property type="match status" value="1"/>
</dbReference>
<keyword evidence="3" id="KW-0805">Transcription regulation</keyword>
<dbReference type="PANTHER" id="PTHR30185:SF13">
    <property type="entry name" value="LICABCH OPERON REGULATOR-RELATED"/>
    <property type="match status" value="1"/>
</dbReference>
<dbReference type="Gene3D" id="3.40.50.2300">
    <property type="match status" value="1"/>
</dbReference>
<feature type="domain" description="PRD" evidence="8">
    <location>
        <begin position="188"/>
        <end position="292"/>
    </location>
</feature>
<dbReference type="Proteomes" id="UP000257143">
    <property type="component" value="Unassembled WGS sequence"/>
</dbReference>
<name>A0A3D8Q193_9BACI</name>
<dbReference type="InterPro" id="IPR007737">
    <property type="entry name" value="Mga_HTH"/>
</dbReference>
<dbReference type="Pfam" id="PF00359">
    <property type="entry name" value="PTS_EIIA_2"/>
    <property type="match status" value="1"/>
</dbReference>
<dbReference type="PANTHER" id="PTHR30185">
    <property type="entry name" value="CRYPTIC BETA-GLUCOSIDE BGL OPERON ANTITERMINATOR"/>
    <property type="match status" value="1"/>
</dbReference>
<dbReference type="GO" id="GO:0009401">
    <property type="term" value="P:phosphoenolpyruvate-dependent sugar phosphotransferase system"/>
    <property type="evidence" value="ECO:0007669"/>
    <property type="project" value="InterPro"/>
</dbReference>
<dbReference type="SUPFAM" id="SSF46785">
    <property type="entry name" value="Winged helix' DNA-binding domain"/>
    <property type="match status" value="1"/>
</dbReference>
<reference evidence="10" key="1">
    <citation type="submission" date="2017-11" db="EMBL/GenBank/DDBJ databases">
        <authorList>
            <person name="Zhu W."/>
        </authorList>
    </citation>
    <scope>NUCLEOTIDE SEQUENCE [LARGE SCALE GENOMIC DNA]</scope>
    <source>
        <strain evidence="10">CAU 1183</strain>
    </source>
</reference>